<keyword evidence="3" id="KW-1185">Reference proteome</keyword>
<gene>
    <name evidence="2" type="ORF">PG996_002112</name>
</gene>
<accession>A0ABR1WLI7</accession>
<sequence>MSSSTSRHRRGHAPNDSGISMRTKPGPDAAPTPPPSSSSSKQEFFICNRCVQPRAIHRRLPYQRTNLQLCDYCYQPKSLMEVRDASIIFEMKYCRQGGHEAPAINFKDDDNWSCCHCANRIASHPLKTPPSGRCKCGRTQSQIWTTRMEGKGPLQWRQHLASGCSSSSSIVIIVIILISYQTNDDSRRRGRRSSTILVLTDPEGILRTRLVLPRIYRPTIRKSVLLTWGTISSSPKPPRHYSDWIQTRS</sequence>
<evidence type="ECO:0000313" key="2">
    <source>
        <dbReference type="EMBL" id="KAK8083331.1"/>
    </source>
</evidence>
<evidence type="ECO:0008006" key="4">
    <source>
        <dbReference type="Google" id="ProtNLM"/>
    </source>
</evidence>
<evidence type="ECO:0000313" key="3">
    <source>
        <dbReference type="Proteomes" id="UP001446871"/>
    </source>
</evidence>
<dbReference type="Proteomes" id="UP001446871">
    <property type="component" value="Unassembled WGS sequence"/>
</dbReference>
<name>A0ABR1WLI7_9PEZI</name>
<evidence type="ECO:0000256" key="1">
    <source>
        <dbReference type="SAM" id="MobiDB-lite"/>
    </source>
</evidence>
<feature type="region of interest" description="Disordered" evidence="1">
    <location>
        <begin position="1"/>
        <end position="41"/>
    </location>
</feature>
<feature type="compositionally biased region" description="Basic residues" evidence="1">
    <location>
        <begin position="1"/>
        <end position="12"/>
    </location>
</feature>
<comment type="caution">
    <text evidence="2">The sequence shown here is derived from an EMBL/GenBank/DDBJ whole genome shotgun (WGS) entry which is preliminary data.</text>
</comment>
<protein>
    <recommendedName>
        <fullName evidence="4">Stc1 domain-containing protein</fullName>
    </recommendedName>
</protein>
<organism evidence="2 3">
    <name type="scientific">Apiospora saccharicola</name>
    <dbReference type="NCBI Taxonomy" id="335842"/>
    <lineage>
        <taxon>Eukaryota</taxon>
        <taxon>Fungi</taxon>
        <taxon>Dikarya</taxon>
        <taxon>Ascomycota</taxon>
        <taxon>Pezizomycotina</taxon>
        <taxon>Sordariomycetes</taxon>
        <taxon>Xylariomycetidae</taxon>
        <taxon>Amphisphaeriales</taxon>
        <taxon>Apiosporaceae</taxon>
        <taxon>Apiospora</taxon>
    </lineage>
</organism>
<reference evidence="2 3" key="1">
    <citation type="submission" date="2023-01" db="EMBL/GenBank/DDBJ databases">
        <title>Analysis of 21 Apiospora genomes using comparative genomics revels a genus with tremendous synthesis potential of carbohydrate active enzymes and secondary metabolites.</title>
        <authorList>
            <person name="Sorensen T."/>
        </authorList>
    </citation>
    <scope>NUCLEOTIDE SEQUENCE [LARGE SCALE GENOMIC DNA]</scope>
    <source>
        <strain evidence="2 3">CBS 83171</strain>
    </source>
</reference>
<proteinExistence type="predicted"/>
<dbReference type="EMBL" id="JAQQWM010000001">
    <property type="protein sequence ID" value="KAK8083331.1"/>
    <property type="molecule type" value="Genomic_DNA"/>
</dbReference>